<evidence type="ECO:0000313" key="3">
    <source>
        <dbReference type="EMBL" id="KAF4313554.1"/>
    </source>
</evidence>
<accession>A0A8H4N6Y4</accession>
<dbReference type="Pfam" id="PF10645">
    <property type="entry name" value="Carb_bind"/>
    <property type="match status" value="1"/>
</dbReference>
<organism evidence="3 4">
    <name type="scientific">Botryosphaeria dothidea</name>
    <dbReference type="NCBI Taxonomy" id="55169"/>
    <lineage>
        <taxon>Eukaryota</taxon>
        <taxon>Fungi</taxon>
        <taxon>Dikarya</taxon>
        <taxon>Ascomycota</taxon>
        <taxon>Pezizomycotina</taxon>
        <taxon>Dothideomycetes</taxon>
        <taxon>Dothideomycetes incertae sedis</taxon>
        <taxon>Botryosphaeriales</taxon>
        <taxon>Botryosphaeriaceae</taxon>
        <taxon>Botryosphaeria</taxon>
    </lineage>
</organism>
<gene>
    <name evidence="3" type="ORF">GTA08_BOTSDO00589</name>
</gene>
<protein>
    <submittedName>
        <fullName evidence="3">Carbohydrate binding septum localized</fullName>
    </submittedName>
</protein>
<dbReference type="AlphaFoldDB" id="A0A8H4N6Y4"/>
<name>A0A8H4N6Y4_9PEZI</name>
<evidence type="ECO:0000313" key="4">
    <source>
        <dbReference type="Proteomes" id="UP000572817"/>
    </source>
</evidence>
<evidence type="ECO:0000256" key="1">
    <source>
        <dbReference type="SAM" id="SignalP"/>
    </source>
</evidence>
<feature type="chain" id="PRO_5034637721" evidence="1">
    <location>
        <begin position="17"/>
        <end position="127"/>
    </location>
</feature>
<keyword evidence="1" id="KW-0732">Signal</keyword>
<dbReference type="OrthoDB" id="3941202at2759"/>
<dbReference type="EMBL" id="WWBZ02000001">
    <property type="protein sequence ID" value="KAF4313554.1"/>
    <property type="molecule type" value="Genomic_DNA"/>
</dbReference>
<sequence length="127" mass="12737">MQFLTLTAILASAALGSPIAQQYDAPNTPVATPPVATPVGTPGATLFCGQHRYTPSAYVCHNNTTLCPVQNGVALQACGQQCYDPKIYSCSAGALQIGNGTAVATPGVWPPAGATPTGTPVAIPGAQ</sequence>
<feature type="domain" description="Endo-1,3(4)-beta-glucanase 1 carbohydrate binding" evidence="2">
    <location>
        <begin position="48"/>
        <end position="95"/>
    </location>
</feature>
<comment type="caution">
    <text evidence="3">The sequence shown here is derived from an EMBL/GenBank/DDBJ whole genome shotgun (WGS) entry which is preliminary data.</text>
</comment>
<reference evidence="3" key="1">
    <citation type="submission" date="2020-04" db="EMBL/GenBank/DDBJ databases">
        <title>Genome Assembly and Annotation of Botryosphaeria dothidea sdau 11-99, a Latent Pathogen of Apple Fruit Ring Rot in China.</title>
        <authorList>
            <person name="Yu C."/>
            <person name="Diao Y."/>
            <person name="Lu Q."/>
            <person name="Zhao J."/>
            <person name="Cui S."/>
            <person name="Peng C."/>
            <person name="He B."/>
            <person name="Liu H."/>
        </authorList>
    </citation>
    <scope>NUCLEOTIDE SEQUENCE [LARGE SCALE GENOMIC DNA]</scope>
    <source>
        <strain evidence="3">Sdau11-99</strain>
    </source>
</reference>
<keyword evidence="4" id="KW-1185">Reference proteome</keyword>
<proteinExistence type="predicted"/>
<feature type="signal peptide" evidence="1">
    <location>
        <begin position="1"/>
        <end position="16"/>
    </location>
</feature>
<evidence type="ECO:0000259" key="2">
    <source>
        <dbReference type="Pfam" id="PF10645"/>
    </source>
</evidence>
<dbReference type="InterPro" id="IPR018909">
    <property type="entry name" value="Eng1_septum"/>
</dbReference>
<dbReference type="Proteomes" id="UP000572817">
    <property type="component" value="Unassembled WGS sequence"/>
</dbReference>
<dbReference type="GO" id="GO:0030246">
    <property type="term" value="F:carbohydrate binding"/>
    <property type="evidence" value="ECO:0007669"/>
    <property type="project" value="InterPro"/>
</dbReference>